<sequence>MAEGSHSHQESHGSPMQISPSQSRGPTPSGSMSQFPPLEGTTPLSAAAMARRMSGPVQQHRRRESTISEHFQMYEVTDRGDDLRNYQNERTPIPGAPENLAGYIELVRTLTPEKRVMEYHRLINSGLMVMDKVSYMMVAVKKYIEQDEAAIQAYGGKDRFNKLYPGLALAKDWKTTRVQALKRNQDVILEGKWKERKIYEDVILPFHPDLWFQITAMEHLSYIARRLEDPRMLAQLINAILYARISKGKNITEKTTMILAVDIDKAWEVVRGLDNRYQEARKSGRINAPANFRVTSTQYKDKWTETAKARIQELIPLPEGQIWTPATAWMNERNLQIHEPSHWLIPKKPTLTAVEEQNLRVRRGSMSQEQWDDWERVESASRAQSPTVSPLSSPTGSIVEMLATTTLDANAANVALRALQANYSQNHDNSLRLQTGPAANTRSRTLREASKAVPNIQNEIDNEPDEEINVEALGQFDLADQRILKTGRSCGCKNVRSVLHQAIGACKGKVLGPDASAEFLRKYDRHKDTLCHTHLKKTGTCVGLRSGNLTGDQLRTTLRTMAMNPHELVEIRNNSATRNLFLKAAQAPHAFDTLKSYRFFPLERELSLDYEHIARLMGWESQIRDYRTKGNIVIPMFRWVAENENLSTILNESYNMYRYHTRRIHGKENLGWGRTMYHSPIQQLIRGDPEYWLWYACIRHRTRLISYPYYTKDAQPGDRTYFKHIDLNISETHATGLGRDMAQGSVSWSKENSTNCTQVLESMNAVFDEYAEWRKSKGTTVPQGHVEKWDDNRDWPPELRTRWPQVKWVNVVCRPGDVRISSPLLAHGSTGPATVVRRTMLPWFVGFQKDGKTMENPRMGTYSEIAESYRSLTAPPRTPSGHPNMYGGIGWAFPGAAPMQYGCEISRALTCQVTWDSPLIRQEIAWLNDRSRTREELLDWIREVRESHESYVRKSWEAAKLQEMEAYGSDDEEEIPERSYFMTGGTFDGEGDQYEHDQDISPQSAVDALLRSYTVEPEGL</sequence>
<gene>
    <name evidence="2" type="ORF">PDIGIT_LOCUS15753</name>
</gene>
<protein>
    <submittedName>
        <fullName evidence="2">Uncharacterized protein</fullName>
    </submittedName>
</protein>
<dbReference type="AlphaFoldDB" id="A0A9W4XSE7"/>
<evidence type="ECO:0000313" key="3">
    <source>
        <dbReference type="Proteomes" id="UP001152607"/>
    </source>
</evidence>
<comment type="caution">
    <text evidence="2">The sequence shown here is derived from an EMBL/GenBank/DDBJ whole genome shotgun (WGS) entry which is preliminary data.</text>
</comment>
<reference evidence="2" key="1">
    <citation type="submission" date="2023-01" db="EMBL/GenBank/DDBJ databases">
        <authorList>
            <person name="Van Ghelder C."/>
            <person name="Rancurel C."/>
        </authorList>
    </citation>
    <scope>NUCLEOTIDE SEQUENCE</scope>
    <source>
        <strain evidence="2">CNCM I-4278</strain>
    </source>
</reference>
<evidence type="ECO:0000256" key="1">
    <source>
        <dbReference type="SAM" id="MobiDB-lite"/>
    </source>
</evidence>
<feature type="compositionally biased region" description="Polar residues" evidence="1">
    <location>
        <begin position="16"/>
        <end position="34"/>
    </location>
</feature>
<feature type="compositionally biased region" description="Polar residues" evidence="1">
    <location>
        <begin position="381"/>
        <end position="395"/>
    </location>
</feature>
<dbReference type="OrthoDB" id="3787669at2759"/>
<name>A0A9W4XSE7_9PLEO</name>
<organism evidence="2 3">
    <name type="scientific">Periconia digitata</name>
    <dbReference type="NCBI Taxonomy" id="1303443"/>
    <lineage>
        <taxon>Eukaryota</taxon>
        <taxon>Fungi</taxon>
        <taxon>Dikarya</taxon>
        <taxon>Ascomycota</taxon>
        <taxon>Pezizomycotina</taxon>
        <taxon>Dothideomycetes</taxon>
        <taxon>Pleosporomycetidae</taxon>
        <taxon>Pleosporales</taxon>
        <taxon>Massarineae</taxon>
        <taxon>Periconiaceae</taxon>
        <taxon>Periconia</taxon>
    </lineage>
</organism>
<feature type="region of interest" description="Disordered" evidence="1">
    <location>
        <begin position="981"/>
        <end position="1001"/>
    </location>
</feature>
<dbReference type="Proteomes" id="UP001152607">
    <property type="component" value="Unassembled WGS sequence"/>
</dbReference>
<dbReference type="SUPFAM" id="SSF51197">
    <property type="entry name" value="Clavaminate synthase-like"/>
    <property type="match status" value="1"/>
</dbReference>
<feature type="region of interest" description="Disordered" evidence="1">
    <location>
        <begin position="364"/>
        <end position="395"/>
    </location>
</feature>
<accession>A0A9W4XSE7</accession>
<proteinExistence type="predicted"/>
<keyword evidence="3" id="KW-1185">Reference proteome</keyword>
<dbReference type="EMBL" id="CAOQHR010000013">
    <property type="protein sequence ID" value="CAI6342544.1"/>
    <property type="molecule type" value="Genomic_DNA"/>
</dbReference>
<feature type="compositionally biased region" description="Basic and acidic residues" evidence="1">
    <location>
        <begin position="1"/>
        <end position="11"/>
    </location>
</feature>
<evidence type="ECO:0000313" key="2">
    <source>
        <dbReference type="EMBL" id="CAI6342544.1"/>
    </source>
</evidence>
<feature type="region of interest" description="Disordered" evidence="1">
    <location>
        <begin position="1"/>
        <end position="41"/>
    </location>
</feature>